<evidence type="ECO:0000256" key="2">
    <source>
        <dbReference type="ARBA" id="ARBA00004370"/>
    </source>
</evidence>
<dbReference type="GO" id="GO:0008901">
    <property type="term" value="F:ferredoxin hydrogenase activity"/>
    <property type="evidence" value="ECO:0007669"/>
    <property type="project" value="InterPro"/>
</dbReference>
<keyword evidence="12" id="KW-0472">Membrane</keyword>
<dbReference type="EMBL" id="HE663493">
    <property type="protein sequence ID" value="CCG07208.1"/>
    <property type="molecule type" value="Genomic_DNA"/>
</dbReference>
<comment type="cofactor">
    <cofactor evidence="13">
        <name>[2Fe-2S] cluster</name>
        <dbReference type="ChEBI" id="CHEBI:190135"/>
    </cofactor>
</comment>
<dbReference type="KEGG" id="rpm:RSPPHO_00582"/>
<evidence type="ECO:0000259" key="16">
    <source>
        <dbReference type="PROSITE" id="PS51379"/>
    </source>
</evidence>
<evidence type="ECO:0000256" key="9">
    <source>
        <dbReference type="ARBA" id="ARBA00023004"/>
    </source>
</evidence>
<dbReference type="Gene3D" id="3.10.20.740">
    <property type="match status" value="1"/>
</dbReference>
<dbReference type="Gene3D" id="3.40.950.10">
    <property type="entry name" value="Fe-only Hydrogenase (Larger Subunit), Chain L, domain 3"/>
    <property type="match status" value="1"/>
</dbReference>
<dbReference type="PROSITE" id="PS51379">
    <property type="entry name" value="4FE4S_FER_2"/>
    <property type="match status" value="2"/>
</dbReference>
<keyword evidence="10" id="KW-0411">Iron-sulfur</keyword>
<evidence type="ECO:0000256" key="8">
    <source>
        <dbReference type="ARBA" id="ARBA00022967"/>
    </source>
</evidence>
<feature type="domain" description="4Fe-4S ferredoxin-type" evidence="16">
    <location>
        <begin position="348"/>
        <end position="367"/>
    </location>
</feature>
<dbReference type="Pfam" id="PF22117">
    <property type="entry name" value="Fer4_Nqo3"/>
    <property type="match status" value="1"/>
</dbReference>
<dbReference type="FunFam" id="3.30.70.20:FF:000035">
    <property type="entry name" value="Iron hydrogenase 1"/>
    <property type="match status" value="1"/>
</dbReference>
<dbReference type="eggNOG" id="COG3383">
    <property type="taxonomic scope" value="Bacteria"/>
</dbReference>
<keyword evidence="8" id="KW-1278">Translocase</keyword>
<dbReference type="SMART" id="SM00929">
    <property type="entry name" value="NADH-G_4Fe-4S_3"/>
    <property type="match status" value="1"/>
</dbReference>
<evidence type="ECO:0000256" key="12">
    <source>
        <dbReference type="ARBA" id="ARBA00023136"/>
    </source>
</evidence>
<dbReference type="SUPFAM" id="SSF54862">
    <property type="entry name" value="4Fe-4S ferredoxins"/>
    <property type="match status" value="1"/>
</dbReference>
<dbReference type="PROSITE" id="PS00198">
    <property type="entry name" value="4FE4S_FER_1"/>
    <property type="match status" value="1"/>
</dbReference>
<feature type="domain" description="2Fe-2S ferredoxin-type" evidence="15">
    <location>
        <begin position="210"/>
        <end position="288"/>
    </location>
</feature>
<evidence type="ECO:0000256" key="11">
    <source>
        <dbReference type="ARBA" id="ARBA00023027"/>
    </source>
</evidence>
<evidence type="ECO:0000256" key="10">
    <source>
        <dbReference type="ARBA" id="ARBA00023014"/>
    </source>
</evidence>
<feature type="compositionally biased region" description="Polar residues" evidence="14">
    <location>
        <begin position="193"/>
        <end position="202"/>
    </location>
</feature>
<dbReference type="PATRIC" id="fig|1150469.3.peg.680"/>
<sequence>MVHQLGHRALQGLQAVQRVRRLRAPGRVRVALGPVGARTADPGGRRGRQGGAGRRLLGSLGAALRVRAAPRLRGPGPRRLGDRLRPAPRPSGGGRELPGVLHRGIVRPVHAVPRRQHQAAGGRSGSVEGALLLAAVERADRFGPNHSVGLEVRPGPVEPQGLAGDRRALPRRDHVPPDRGRPLSASEPPCCTSPGNPSAMSTPAVSVETALVPVTIDGLEVEVPAGTTILAAARRLGLRIPSLCAHPDLRAAGVCRVCMVEVKGQRTLQPACTFPIERPIEITTSSPAIRKARRHVIDLLLANHYGDCNTCKRNNNCELQALAHEYGVDSFRFGTPSAPKHAIDRSSPSIVRDMNKCVLCRRCVRTCLENQDVACLAIQDRGAKSKVTTFGDKPLGAVACINCGQCLNRCPTGALTEVDQTDDLWSVLDDPTKHVVIQTAPAPRAAIGEGFGLEPGTPMTFQMNTAIKRLGFDAVFDTNFSADLTILEEGTELLLRLHQALTGKDPAPALPQLTSCSPGWIKYIEHFYPDQLPLLSSAKSPQQMFGAVIKTYYAKLKGIDPRDIVSVALMPCVAKKFECSRPEMNDSGFRDVDYAVTTRELTKMIREAGLNLPQLPKSDFDDPFETPSGSGVIFAATGGVMEAALRTVIEIVTGKKVEDFYDHADIVPVRGFEGVRLVEIPIPEVGPVPDLLQRHFSDFEWLKGATLRVGVAHGTGNARKVLDDIKAGGPFSTCHFIELMACSGGCLGGGGQPIPTSPEIRAKRAQAIYGEDASYVVRKSHENPQVLKIYNEFLEDGPCGHKSHDLLHTSYTPRGKFIS</sequence>
<dbReference type="Gene3D" id="4.10.260.20">
    <property type="entry name" value="Iron hydrogenase, small subunit"/>
    <property type="match status" value="1"/>
</dbReference>
<dbReference type="PROSITE" id="PS51085">
    <property type="entry name" value="2FE2S_FER_2"/>
    <property type="match status" value="1"/>
</dbReference>
<dbReference type="InterPro" id="IPR049830">
    <property type="entry name" value="HndD"/>
</dbReference>
<evidence type="ECO:0000259" key="15">
    <source>
        <dbReference type="PROSITE" id="PS51085"/>
    </source>
</evidence>
<evidence type="ECO:0000256" key="7">
    <source>
        <dbReference type="ARBA" id="ARBA00022737"/>
    </source>
</evidence>
<evidence type="ECO:0000256" key="1">
    <source>
        <dbReference type="ARBA" id="ARBA00001966"/>
    </source>
</evidence>
<dbReference type="AlphaFoldDB" id="H6SPT8"/>
<evidence type="ECO:0000259" key="17">
    <source>
        <dbReference type="PROSITE" id="PS51839"/>
    </source>
</evidence>
<keyword evidence="5" id="KW-0001">2Fe-2S</keyword>
<dbReference type="InterPro" id="IPR036010">
    <property type="entry name" value="2Fe-2S_ferredoxin-like_sf"/>
</dbReference>
<dbReference type="SMART" id="SM00902">
    <property type="entry name" value="Fe_hyd_SSU"/>
    <property type="match status" value="1"/>
</dbReference>
<keyword evidence="19" id="KW-1185">Reference proteome</keyword>
<dbReference type="InterPro" id="IPR017896">
    <property type="entry name" value="4Fe4S_Fe-S-bd"/>
</dbReference>
<keyword evidence="7" id="KW-0677">Repeat</keyword>
<dbReference type="InterPro" id="IPR036991">
    <property type="entry name" value="Fe_hydrogenase_ssu_sf"/>
</dbReference>
<evidence type="ECO:0000313" key="19">
    <source>
        <dbReference type="Proteomes" id="UP000033220"/>
    </source>
</evidence>
<organism evidence="18 19">
    <name type="scientific">Pararhodospirillum photometricum DSM 122</name>
    <dbReference type="NCBI Taxonomy" id="1150469"/>
    <lineage>
        <taxon>Bacteria</taxon>
        <taxon>Pseudomonadati</taxon>
        <taxon>Pseudomonadota</taxon>
        <taxon>Alphaproteobacteria</taxon>
        <taxon>Rhodospirillales</taxon>
        <taxon>Rhodospirillaceae</taxon>
        <taxon>Pararhodospirillum</taxon>
    </lineage>
</organism>
<reference evidence="18 19" key="1">
    <citation type="submission" date="2012-02" db="EMBL/GenBank/DDBJ databases">
        <title>Shotgun genome sequence of Phaeospirillum photometricum DSM 122.</title>
        <authorList>
            <person name="Duquesne K."/>
            <person name="Sturgis J."/>
        </authorList>
    </citation>
    <scope>NUCLEOTIDE SEQUENCE [LARGE SCALE GENOMIC DNA]</scope>
    <source>
        <strain evidence="19">DSM122</strain>
    </source>
</reference>
<keyword evidence="9" id="KW-0408">Iron</keyword>
<evidence type="ECO:0000256" key="13">
    <source>
        <dbReference type="ARBA" id="ARBA00034078"/>
    </source>
</evidence>
<evidence type="ECO:0000256" key="3">
    <source>
        <dbReference type="ARBA" id="ARBA00005404"/>
    </source>
</evidence>
<dbReference type="Pfam" id="PF02906">
    <property type="entry name" value="Fe_hyd_lg_C"/>
    <property type="match status" value="1"/>
</dbReference>
<dbReference type="InterPro" id="IPR009016">
    <property type="entry name" value="Fe_hydrogenase"/>
</dbReference>
<comment type="cofactor">
    <cofactor evidence="1">
        <name>[4Fe-4S] cluster</name>
        <dbReference type="ChEBI" id="CHEBI:49883"/>
    </cofactor>
</comment>
<feature type="domain" description="4Fe-4S His(Cys)3-ligated-type" evidence="17">
    <location>
        <begin position="288"/>
        <end position="327"/>
    </location>
</feature>
<comment type="similarity">
    <text evidence="3">Belongs to the complex I 75 kDa subunit family.</text>
</comment>
<dbReference type="STRING" id="1150469.RSPPHO_00582"/>
<dbReference type="SUPFAM" id="SSF53920">
    <property type="entry name" value="Fe-only hydrogenase"/>
    <property type="match status" value="1"/>
</dbReference>
<dbReference type="HOGENOM" id="CLU_018240_2_1_5"/>
<keyword evidence="4" id="KW-0004">4Fe-4S</keyword>
<name>H6SPT8_PARPM</name>
<feature type="region of interest" description="Disordered" evidence="14">
    <location>
        <begin position="72"/>
        <end position="99"/>
    </location>
</feature>
<keyword evidence="6" id="KW-0479">Metal-binding</keyword>
<dbReference type="FunFam" id="3.10.20.740:FF:000004">
    <property type="entry name" value="NADH-quinone oxidoreductase"/>
    <property type="match status" value="1"/>
</dbReference>
<dbReference type="PANTHER" id="PTHR11615">
    <property type="entry name" value="NITRATE, FORMATE, IRON DEHYDROGENASE"/>
    <property type="match status" value="1"/>
</dbReference>
<dbReference type="InterPro" id="IPR017900">
    <property type="entry name" value="4Fe4S_Fe_S_CS"/>
</dbReference>
<dbReference type="Gene3D" id="3.40.50.1780">
    <property type="match status" value="1"/>
</dbReference>
<dbReference type="InterPro" id="IPR001041">
    <property type="entry name" value="2Fe-2S_ferredoxin-type"/>
</dbReference>
<dbReference type="GO" id="GO:0051537">
    <property type="term" value="F:2 iron, 2 sulfur cluster binding"/>
    <property type="evidence" value="ECO:0007669"/>
    <property type="project" value="UniProtKB-KW"/>
</dbReference>
<dbReference type="eggNOG" id="COG4624">
    <property type="taxonomic scope" value="Bacteria"/>
</dbReference>
<evidence type="ECO:0000313" key="18">
    <source>
        <dbReference type="EMBL" id="CCG07208.1"/>
    </source>
</evidence>
<dbReference type="NCBIfam" id="TIGR02512">
    <property type="entry name" value="FeFe_hydrog_A"/>
    <property type="match status" value="1"/>
</dbReference>
<accession>H6SPT8</accession>
<dbReference type="InterPro" id="IPR003149">
    <property type="entry name" value="Fe_hydrogenase_ssu"/>
</dbReference>
<dbReference type="SUPFAM" id="SSF54292">
    <property type="entry name" value="2Fe-2S ferredoxin-like"/>
    <property type="match status" value="1"/>
</dbReference>
<dbReference type="Pfam" id="PF13510">
    <property type="entry name" value="Fer2_4"/>
    <property type="match status" value="1"/>
</dbReference>
<feature type="domain" description="4Fe-4S ferredoxin-type" evidence="16">
    <location>
        <begin position="391"/>
        <end position="420"/>
    </location>
</feature>
<dbReference type="GO" id="GO:0051539">
    <property type="term" value="F:4 iron, 4 sulfur cluster binding"/>
    <property type="evidence" value="ECO:0007669"/>
    <property type="project" value="UniProtKB-KW"/>
</dbReference>
<dbReference type="PROSITE" id="PS51839">
    <property type="entry name" value="4FE4S_HC3"/>
    <property type="match status" value="1"/>
</dbReference>
<protein>
    <submittedName>
        <fullName evidence="18">Formate dehydrogenase, alpha subunit</fullName>
        <ecNumber evidence="18">1.2.1.2</ecNumber>
    </submittedName>
</protein>
<feature type="region of interest" description="Disordered" evidence="14">
    <location>
        <begin position="146"/>
        <end position="202"/>
    </location>
</feature>
<evidence type="ECO:0000256" key="5">
    <source>
        <dbReference type="ARBA" id="ARBA00022714"/>
    </source>
</evidence>
<dbReference type="Gene3D" id="3.30.70.20">
    <property type="match status" value="1"/>
</dbReference>
<evidence type="ECO:0000256" key="14">
    <source>
        <dbReference type="SAM" id="MobiDB-lite"/>
    </source>
</evidence>
<dbReference type="InterPro" id="IPR019574">
    <property type="entry name" value="NADH_UbQ_OxRdtase_Gsu_4Fe4S-bd"/>
</dbReference>
<dbReference type="InterPro" id="IPR054351">
    <property type="entry name" value="NADH_UbQ_OxRdtase_ferredoxin"/>
</dbReference>
<dbReference type="GO" id="GO:0005506">
    <property type="term" value="F:iron ion binding"/>
    <property type="evidence" value="ECO:0007669"/>
    <property type="project" value="InterPro"/>
</dbReference>
<keyword evidence="11" id="KW-0520">NAD</keyword>
<evidence type="ECO:0000256" key="6">
    <source>
        <dbReference type="ARBA" id="ARBA00022723"/>
    </source>
</evidence>
<feature type="compositionally biased region" description="Basic and acidic residues" evidence="14">
    <location>
        <begin position="164"/>
        <end position="181"/>
    </location>
</feature>
<proteinExistence type="inferred from homology"/>
<dbReference type="InterPro" id="IPR013352">
    <property type="entry name" value="Fe_hydrogenase_subset"/>
</dbReference>
<feature type="region of interest" description="Disordered" evidence="14">
    <location>
        <begin position="35"/>
        <end position="54"/>
    </location>
</feature>
<dbReference type="GO" id="GO:0016020">
    <property type="term" value="C:membrane"/>
    <property type="evidence" value="ECO:0007669"/>
    <property type="project" value="UniProtKB-SubCell"/>
</dbReference>
<dbReference type="EC" id="1.2.1.2" evidence="18"/>
<dbReference type="NCBIfam" id="NF040763">
    <property type="entry name" value="FeFe_hydrog_A6"/>
    <property type="match status" value="1"/>
</dbReference>
<dbReference type="Pfam" id="PF02256">
    <property type="entry name" value="Fe_hyd_SSU"/>
    <property type="match status" value="1"/>
</dbReference>
<dbReference type="InterPro" id="IPR050340">
    <property type="entry name" value="Cytosolic_Fe-S_CAF"/>
</dbReference>
<dbReference type="Pfam" id="PF10588">
    <property type="entry name" value="NADH-G_4Fe-4S_3"/>
    <property type="match status" value="1"/>
</dbReference>
<evidence type="ECO:0000256" key="4">
    <source>
        <dbReference type="ARBA" id="ARBA00022485"/>
    </source>
</evidence>
<dbReference type="CDD" id="cd00207">
    <property type="entry name" value="fer2"/>
    <property type="match status" value="1"/>
</dbReference>
<dbReference type="Proteomes" id="UP000033220">
    <property type="component" value="Chromosome DSM 122"/>
</dbReference>
<comment type="subcellular location">
    <subcellularLocation>
        <location evidence="2">Membrane</location>
    </subcellularLocation>
</comment>
<gene>
    <name evidence="18" type="primary">fdhA</name>
    <name evidence="18" type="ORF">RSPPHO_00582</name>
</gene>
<keyword evidence="18" id="KW-0560">Oxidoreductase</keyword>
<dbReference type="InterPro" id="IPR004108">
    <property type="entry name" value="Fe_hydrogenase_lsu_C"/>
</dbReference>